<dbReference type="Pfam" id="PF03235">
    <property type="entry name" value="GmrSD_N"/>
    <property type="match status" value="1"/>
</dbReference>
<gene>
    <name evidence="2" type="ORF">CTTA_2386</name>
</gene>
<dbReference type="PANTHER" id="PTHR39639:SF1">
    <property type="entry name" value="DUF262 DOMAIN-CONTAINING PROTEIN"/>
    <property type="match status" value="1"/>
</dbReference>
<evidence type="ECO:0000259" key="1">
    <source>
        <dbReference type="Pfam" id="PF03235"/>
    </source>
</evidence>
<organism evidence="2 3">
    <name type="scientific">Comamonas testosteroni</name>
    <name type="common">Pseudomonas testosteroni</name>
    <dbReference type="NCBI Taxonomy" id="285"/>
    <lineage>
        <taxon>Bacteria</taxon>
        <taxon>Pseudomonadati</taxon>
        <taxon>Pseudomonadota</taxon>
        <taxon>Betaproteobacteria</taxon>
        <taxon>Burkholderiales</taxon>
        <taxon>Comamonadaceae</taxon>
        <taxon>Comamonas</taxon>
    </lineage>
</organism>
<feature type="domain" description="GmrSD restriction endonucleases N-terminal" evidence="1">
    <location>
        <begin position="28"/>
        <end position="174"/>
    </location>
</feature>
<sequence length="347" mass="40385">MSEEKFVVRPFSTTSIGWWYAERDMLDLSPPYQRKSGIWNTKDKAYLIDSIINGFDMPKFYIADFSYYSSELNKSGKMYAVIDGRQRFEAIFDFMDGSLKLDKDFIYFADPSVKIAGLNAVEINNRYPKIFKRFESFNLSAMAVLTNREGRINELFIRLNKSKPLTGSEVRSAIVSEAGRVIKEAAAHKFFTNNVDFSNLRKQHENAAAKIVLFEHRGGFVETKKVNLDRFVLQAVSAEKDFKEIENTVKRNLDLLAKRFDVKDDLLKNSGVIPVYYWLVRNNQKINDIRDRIESFEVLKKTDLSNPDIISYINASRSTNDEHSYRVRYLILDRFVKTGLLDNYYDF</sequence>
<proteinExistence type="predicted"/>
<dbReference type="InterPro" id="IPR004919">
    <property type="entry name" value="GmrSD_N"/>
</dbReference>
<dbReference type="RefSeq" id="WP_087083650.1">
    <property type="nucleotide sequence ID" value="NZ_BKBW01000004.1"/>
</dbReference>
<name>A0A5A7MEN3_COMTE</name>
<comment type="caution">
    <text evidence="2">The sequence shown here is derived from an EMBL/GenBank/DDBJ whole genome shotgun (WGS) entry which is preliminary data.</text>
</comment>
<protein>
    <recommendedName>
        <fullName evidence="1">GmrSD restriction endonucleases N-terminal domain-containing protein</fullName>
    </recommendedName>
</protein>
<dbReference type="EMBL" id="BKBW01000004">
    <property type="protein sequence ID" value="GEQ75381.1"/>
    <property type="molecule type" value="Genomic_DNA"/>
</dbReference>
<evidence type="ECO:0000313" key="3">
    <source>
        <dbReference type="Proteomes" id="UP000323105"/>
    </source>
</evidence>
<reference evidence="2 3" key="1">
    <citation type="journal article" date="2019" name="Microbiol. Resour. Announc.">
        <title>Draft Genome Sequence of Comamonas testosteroni TA441, a Bacterium That Has a Cryptic Phenol Degradation Gene Cluster.</title>
        <authorList>
            <person name="Arai H."/>
            <person name="Ishii M."/>
        </authorList>
    </citation>
    <scope>NUCLEOTIDE SEQUENCE [LARGE SCALE GENOMIC DNA]</scope>
    <source>
        <strain evidence="2 3">TA441</strain>
    </source>
</reference>
<dbReference type="Proteomes" id="UP000323105">
    <property type="component" value="Unassembled WGS sequence"/>
</dbReference>
<dbReference type="PANTHER" id="PTHR39639">
    <property type="entry name" value="CHROMOSOME 16, WHOLE GENOME SHOTGUN SEQUENCE"/>
    <property type="match status" value="1"/>
</dbReference>
<dbReference type="AlphaFoldDB" id="A0A5A7MEN3"/>
<evidence type="ECO:0000313" key="2">
    <source>
        <dbReference type="EMBL" id="GEQ75381.1"/>
    </source>
</evidence>
<accession>A0A5A7MEN3</accession>